<evidence type="ECO:0000313" key="2">
    <source>
        <dbReference type="Proteomes" id="UP001519310"/>
    </source>
</evidence>
<accession>A0ABS4KZ63</accession>
<protein>
    <submittedName>
        <fullName evidence="1">Uncharacterized protein</fullName>
    </submittedName>
</protein>
<dbReference type="EMBL" id="JAGGLQ010000001">
    <property type="protein sequence ID" value="MBP2034671.1"/>
    <property type="molecule type" value="Genomic_DNA"/>
</dbReference>
<name>A0ABS4KZ63_STRAV</name>
<gene>
    <name evidence="1" type="ORF">J2Z77_000455</name>
</gene>
<reference evidence="1 2" key="1">
    <citation type="submission" date="2021-03" db="EMBL/GenBank/DDBJ databases">
        <title>Genomic Encyclopedia of Type Strains, Phase IV (KMG-IV): sequencing the most valuable type-strain genomes for metagenomic binning, comparative biology and taxonomic classification.</title>
        <authorList>
            <person name="Goeker M."/>
        </authorList>
    </citation>
    <scope>NUCLEOTIDE SEQUENCE [LARGE SCALE GENOMIC DNA]</scope>
    <source>
        <strain evidence="1 2">DSM 40526</strain>
    </source>
</reference>
<comment type="caution">
    <text evidence="1">The sequence shown here is derived from an EMBL/GenBank/DDBJ whole genome shotgun (WGS) entry which is preliminary data.</text>
</comment>
<keyword evidence="2" id="KW-1185">Reference proteome</keyword>
<organism evidence="1 2">
    <name type="scientific">Streptomyces avidinii</name>
    <dbReference type="NCBI Taxonomy" id="1895"/>
    <lineage>
        <taxon>Bacteria</taxon>
        <taxon>Bacillati</taxon>
        <taxon>Actinomycetota</taxon>
        <taxon>Actinomycetes</taxon>
        <taxon>Kitasatosporales</taxon>
        <taxon>Streptomycetaceae</taxon>
        <taxon>Streptomyces</taxon>
    </lineage>
</organism>
<proteinExistence type="predicted"/>
<evidence type="ECO:0000313" key="1">
    <source>
        <dbReference type="EMBL" id="MBP2034671.1"/>
    </source>
</evidence>
<sequence>MLVEVPLFPCSSAALAGVAVGVELDSDLAVAESTITF</sequence>
<dbReference type="Proteomes" id="UP001519310">
    <property type="component" value="Unassembled WGS sequence"/>
</dbReference>